<feature type="compositionally biased region" description="Low complexity" evidence="16">
    <location>
        <begin position="818"/>
        <end position="835"/>
    </location>
</feature>
<feature type="domain" description="S1 motif" evidence="17">
    <location>
        <begin position="38"/>
        <end position="223"/>
    </location>
</feature>
<comment type="catalytic activity">
    <reaction evidence="15">
        <text>Endonucleolytic cleavage of single-stranded RNA in A- and U-rich regions.</text>
        <dbReference type="EC" id="3.1.26.12"/>
    </reaction>
</comment>
<keyword evidence="2 15" id="KW-1003">Cell membrane</keyword>
<dbReference type="InterPro" id="IPR048583">
    <property type="entry name" value="RNase_E_G_thioredoxin-like"/>
</dbReference>
<dbReference type="RefSeq" id="WP_243920836.1">
    <property type="nucleotide sequence ID" value="NZ_JALHLG010000013.1"/>
</dbReference>
<comment type="similarity">
    <text evidence="1">Belongs to the RNase E/G family. RNase G subfamily.</text>
</comment>
<feature type="binding site" evidence="15">
    <location>
        <position position="508"/>
    </location>
    <ligand>
        <name>Zn(2+)</name>
        <dbReference type="ChEBI" id="CHEBI:29105"/>
        <note>ligand shared between dimeric partners</note>
    </ligand>
</feature>
<dbReference type="Gene3D" id="2.40.50.140">
    <property type="entry name" value="Nucleic acid-binding proteins"/>
    <property type="match status" value="1"/>
</dbReference>
<feature type="compositionally biased region" description="Low complexity" evidence="16">
    <location>
        <begin position="884"/>
        <end position="912"/>
    </location>
</feature>
<name>A0ABT0BQH4_9SPHN</name>
<dbReference type="NCBIfam" id="TIGR00757">
    <property type="entry name" value="RNaseEG"/>
    <property type="match status" value="1"/>
</dbReference>
<feature type="compositionally biased region" description="Basic residues" evidence="16">
    <location>
        <begin position="695"/>
        <end position="708"/>
    </location>
</feature>
<feature type="binding site" evidence="15">
    <location>
        <position position="450"/>
    </location>
    <ligand>
        <name>Mg(2+)</name>
        <dbReference type="ChEBI" id="CHEBI:18420"/>
        <note>catalytic</note>
    </ligand>
</feature>
<feature type="compositionally biased region" description="Acidic residues" evidence="16">
    <location>
        <begin position="658"/>
        <end position="691"/>
    </location>
</feature>
<keyword evidence="3 15" id="KW-0963">Cytoplasm</keyword>
<comment type="function">
    <text evidence="15">Endoribonuclease that plays a central role in RNA processing and decay. Required for the maturation of 5S and 16S rRNAs and the majority of tRNAs. Also involved in the degradation of most mRNAs.</text>
</comment>
<dbReference type="Proteomes" id="UP001202281">
    <property type="component" value="Unassembled WGS sequence"/>
</dbReference>
<evidence type="ECO:0000256" key="5">
    <source>
        <dbReference type="ARBA" id="ARBA00022552"/>
    </source>
</evidence>
<dbReference type="PANTHER" id="PTHR30001">
    <property type="entry name" value="RIBONUCLEASE"/>
    <property type="match status" value="1"/>
</dbReference>
<evidence type="ECO:0000256" key="8">
    <source>
        <dbReference type="ARBA" id="ARBA00022723"/>
    </source>
</evidence>
<dbReference type="Pfam" id="PF20833">
    <property type="entry name" value="RNase_E_G_Thio"/>
    <property type="match status" value="1"/>
</dbReference>
<evidence type="ECO:0000259" key="17">
    <source>
        <dbReference type="SMART" id="SM00316"/>
    </source>
</evidence>
<dbReference type="InterPro" id="IPR028878">
    <property type="entry name" value="RNase_E"/>
</dbReference>
<evidence type="ECO:0000256" key="4">
    <source>
        <dbReference type="ARBA" id="ARBA00022519"/>
    </source>
</evidence>
<keyword evidence="9 15" id="KW-0699">rRNA-binding</keyword>
<keyword evidence="4 15" id="KW-0997">Cell inner membrane</keyword>
<keyword evidence="15" id="KW-0820">tRNA-binding</keyword>
<comment type="subcellular location">
    <subcellularLocation>
        <location evidence="15">Cytoplasm</location>
    </subcellularLocation>
    <subcellularLocation>
        <location evidence="15">Cell inner membrane</location>
        <topology evidence="15">Peripheral membrane protein</topology>
        <orientation evidence="15">Cytoplasmic side</orientation>
    </subcellularLocation>
</comment>
<dbReference type="InterPro" id="IPR004659">
    <property type="entry name" value="RNase_E/G"/>
</dbReference>
<dbReference type="CDD" id="cd04453">
    <property type="entry name" value="S1_RNase_E"/>
    <property type="match status" value="1"/>
</dbReference>
<feature type="region of interest" description="Required for zinc-mediated homotetramerization and catalytic activity" evidence="15">
    <location>
        <begin position="508"/>
        <end position="511"/>
    </location>
</feature>
<dbReference type="Gene3D" id="3.40.1260.20">
    <property type="entry name" value="Ribonuclease E, catalytic domain"/>
    <property type="match status" value="1"/>
</dbReference>
<keyword evidence="11 15" id="KW-0378">Hydrolase</keyword>
<keyword evidence="8 15" id="KW-0479">Metal-binding</keyword>
<dbReference type="EC" id="3.1.26.12" evidence="15"/>
<evidence type="ECO:0000256" key="13">
    <source>
        <dbReference type="ARBA" id="ARBA00022884"/>
    </source>
</evidence>
<evidence type="ECO:0000256" key="7">
    <source>
        <dbReference type="ARBA" id="ARBA00022722"/>
    </source>
</evidence>
<gene>
    <name evidence="15" type="primary">rne</name>
    <name evidence="18" type="ORF">MTR66_10850</name>
</gene>
<organism evidence="18 19">
    <name type="scientific">Novosphingobium beihaiensis</name>
    <dbReference type="NCBI Taxonomy" id="2930389"/>
    <lineage>
        <taxon>Bacteria</taxon>
        <taxon>Pseudomonadati</taxon>
        <taxon>Pseudomonadota</taxon>
        <taxon>Alphaproteobacteria</taxon>
        <taxon>Sphingomonadales</taxon>
        <taxon>Sphingomonadaceae</taxon>
        <taxon>Novosphingobium</taxon>
    </lineage>
</organism>
<sequence>MATRMLIDARHPEETRVAVLKGNRIEEFDFESTERKQIKGNIYLAKVTRVEPSLQAAFVDFGGNRHGFLAFSEIHPDYYQIPKEDRDALLAEEAELRASEEEDDDDDDNAENEDFDDGGLTEVDTSEKDEVATIEDGNVENGFSENGEGEEDAAEDTGNRGRRGRGRGRRNSGRSKEADEARAKRLALRRRYKIQDVIHRRQVLLVQVVKEERGNKGAALTTYLSLAGRYCVLMPNSSHGGGISRKISSASDRKRLKTIISELSLPRSMGCIVRTAGLQRTKTEIKRDFDYLARLWDELREKTLHSAAPMLIHSDSDLIKRAIRDIYNRDIEEVVVEGEEGYRAAKDFMKLLMPSHARRVKPYADPVPLFQRYGAEDQLTAMYDPVVQLKSGGYIVINPTEALVSIDINSGRSTKEHGIEQTAVATNIEAAHEIARQLRLRDMAGLVVIDFIDMEYGSNVRKVEKAMKDALKNDRARIQVGRISSFGLMEMSRQRLRTGVLEATTRSCPHCDGSGLVRTASSAGLSALRLIEDEAAKGKGVIVTLFASTEAAVYLLNAKRSDLADIEAHYGVSVEVIPEGENEGAKMRVMSSGPRNEFVPRFEPITEDIDEDYPEEDEDEDEAEDTQDRASDDGDGSGRRKRRKRRRGGRNRNRSDEQGAEDTAESEAESEEDGAEDEADAETVSAEGEDGEAPRKRRRRGGRRRRGRRNGENGEAGAEGSEDADETAEAAEVSEPAAEAPAAEEAPAPEPAAEAPAEEAPAAEAPVAEAPAKPKRTRRKKAAPAAEEAPAAEPAAEAPAEEAPAKPKRTRRKKADTAEAAPATEAPAADAPAEEAPAKPKRTRRKKADTAEAAPAAEAPAAEAAAEEAPGKPKRTRRKKADTAEAAPAAEPAPEAPAEAPAAETAEVPAAANDANGNSEAGAETASENASEDGEAPRRGWWQRTFGN</sequence>
<feature type="compositionally biased region" description="Basic residues" evidence="16">
    <location>
        <begin position="639"/>
        <end position="652"/>
    </location>
</feature>
<proteinExistence type="inferred from homology"/>
<reference evidence="18 19" key="1">
    <citation type="submission" date="2022-04" db="EMBL/GenBank/DDBJ databases">
        <title>Identification of a novel bacterium isolated from mangrove sediments.</title>
        <authorList>
            <person name="Pan X."/>
        </authorList>
    </citation>
    <scope>NUCLEOTIDE SEQUENCE [LARGE SCALE GENOMIC DNA]</scope>
    <source>
        <strain evidence="18 19">B2638</strain>
    </source>
</reference>
<keyword evidence="19" id="KW-1185">Reference proteome</keyword>
<evidence type="ECO:0000256" key="12">
    <source>
        <dbReference type="ARBA" id="ARBA00022842"/>
    </source>
</evidence>
<comment type="subunit">
    <text evidence="15">Homotetramer formed by a dimer of dimers.</text>
</comment>
<keyword evidence="15" id="KW-0862">Zinc</keyword>
<protein>
    <recommendedName>
        <fullName evidence="15">Ribonuclease E</fullName>
        <shortName evidence="15">RNase E</shortName>
        <ecNumber evidence="15">3.1.26.12</ecNumber>
    </recommendedName>
</protein>
<evidence type="ECO:0000313" key="18">
    <source>
        <dbReference type="EMBL" id="MCJ2187307.1"/>
    </source>
</evidence>
<feature type="compositionally biased region" description="Acidic residues" evidence="16">
    <location>
        <begin position="720"/>
        <end position="729"/>
    </location>
</feature>
<feature type="region of interest" description="Disordered" evidence="16">
    <location>
        <begin position="97"/>
        <end position="182"/>
    </location>
</feature>
<feature type="compositionally biased region" description="Low complexity" evidence="16">
    <location>
        <begin position="730"/>
        <end position="771"/>
    </location>
</feature>
<dbReference type="SUPFAM" id="SSF50249">
    <property type="entry name" value="Nucleic acid-binding proteins"/>
    <property type="match status" value="1"/>
</dbReference>
<accession>A0ABT0BQH4</accession>
<feature type="compositionally biased region" description="Basic and acidic residues" evidence="16">
    <location>
        <begin position="626"/>
        <end position="638"/>
    </location>
</feature>
<feature type="compositionally biased region" description="Low complexity" evidence="16">
    <location>
        <begin position="851"/>
        <end position="868"/>
    </location>
</feature>
<dbReference type="InterPro" id="IPR003029">
    <property type="entry name" value="S1_domain"/>
</dbReference>
<feature type="compositionally biased region" description="Basic residues" evidence="16">
    <location>
        <begin position="773"/>
        <end position="782"/>
    </location>
</feature>
<dbReference type="InterPro" id="IPR012340">
    <property type="entry name" value="NA-bd_OB-fold"/>
</dbReference>
<evidence type="ECO:0000256" key="14">
    <source>
        <dbReference type="ARBA" id="ARBA00023136"/>
    </source>
</evidence>
<evidence type="ECO:0000256" key="11">
    <source>
        <dbReference type="ARBA" id="ARBA00022801"/>
    </source>
</evidence>
<evidence type="ECO:0000256" key="16">
    <source>
        <dbReference type="SAM" id="MobiDB-lite"/>
    </source>
</evidence>
<evidence type="ECO:0000256" key="15">
    <source>
        <dbReference type="HAMAP-Rule" id="MF_00970"/>
    </source>
</evidence>
<feature type="binding site" evidence="15">
    <location>
        <position position="407"/>
    </location>
    <ligand>
        <name>Mg(2+)</name>
        <dbReference type="ChEBI" id="CHEBI:18420"/>
        <note>catalytic</note>
    </ligand>
</feature>
<feature type="compositionally biased region" description="Acidic residues" evidence="16">
    <location>
        <begin position="605"/>
        <end position="625"/>
    </location>
</feature>
<evidence type="ECO:0000256" key="6">
    <source>
        <dbReference type="ARBA" id="ARBA00022694"/>
    </source>
</evidence>
<evidence type="ECO:0000256" key="1">
    <source>
        <dbReference type="ARBA" id="ARBA00005663"/>
    </source>
</evidence>
<comment type="cofactor">
    <cofactor evidence="15">
        <name>Mg(2+)</name>
        <dbReference type="ChEBI" id="CHEBI:18420"/>
    </cofactor>
    <text evidence="15">Binds 1 Mg(2+) ion per subunit.</text>
</comment>
<feature type="compositionally biased region" description="Acidic residues" evidence="16">
    <location>
        <begin position="100"/>
        <end position="119"/>
    </location>
</feature>
<dbReference type="Pfam" id="PF10150">
    <property type="entry name" value="RNase_E_G"/>
    <property type="match status" value="1"/>
</dbReference>
<keyword evidence="6 15" id="KW-0819">tRNA processing</keyword>
<evidence type="ECO:0000256" key="10">
    <source>
        <dbReference type="ARBA" id="ARBA00022759"/>
    </source>
</evidence>
<keyword evidence="14 15" id="KW-0472">Membrane</keyword>
<dbReference type="SMART" id="SM00316">
    <property type="entry name" value="S1"/>
    <property type="match status" value="1"/>
</dbReference>
<keyword evidence="13 15" id="KW-0694">RNA-binding</keyword>
<feature type="region of interest" description="Disordered" evidence="16">
    <location>
        <begin position="590"/>
        <end position="948"/>
    </location>
</feature>
<keyword evidence="7 15" id="KW-0540">Nuclease</keyword>
<dbReference type="EMBL" id="JALHLG010000013">
    <property type="protein sequence ID" value="MCJ2187307.1"/>
    <property type="molecule type" value="Genomic_DNA"/>
</dbReference>
<evidence type="ECO:0000256" key="3">
    <source>
        <dbReference type="ARBA" id="ARBA00022490"/>
    </source>
</evidence>
<comment type="similarity">
    <text evidence="15">Belongs to the RNase E/G family. RNase E subfamily.</text>
</comment>
<evidence type="ECO:0000313" key="19">
    <source>
        <dbReference type="Proteomes" id="UP001202281"/>
    </source>
</evidence>
<dbReference type="HAMAP" id="MF_00970">
    <property type="entry name" value="RNase_E"/>
    <property type="match status" value="1"/>
</dbReference>
<evidence type="ECO:0000256" key="2">
    <source>
        <dbReference type="ARBA" id="ARBA00022475"/>
    </source>
</evidence>
<feature type="binding site" evidence="15">
    <location>
        <position position="511"/>
    </location>
    <ligand>
        <name>Zn(2+)</name>
        <dbReference type="ChEBI" id="CHEBI:29105"/>
        <note>ligand shared between dimeric partners</note>
    </ligand>
</feature>
<feature type="compositionally biased region" description="Low complexity" evidence="16">
    <location>
        <begin position="783"/>
        <end position="802"/>
    </location>
</feature>
<dbReference type="InterPro" id="IPR019307">
    <property type="entry name" value="RNA-bd_AU-1/RNase_E/G"/>
</dbReference>
<keyword evidence="10 15" id="KW-0255">Endonuclease</keyword>
<comment type="cofactor">
    <cofactor evidence="15">
        <name>Zn(2+)</name>
        <dbReference type="ChEBI" id="CHEBI:29105"/>
    </cofactor>
    <text evidence="15">Binds 2 Zn(2+) ions per homotetramer.</text>
</comment>
<dbReference type="PANTHER" id="PTHR30001:SF1">
    <property type="entry name" value="RIBONUCLEASE E_G-LIKE PROTEIN, CHLOROPLASTIC"/>
    <property type="match status" value="1"/>
</dbReference>
<feature type="compositionally biased region" description="Basic residues" evidence="16">
    <location>
        <begin position="160"/>
        <end position="173"/>
    </location>
</feature>
<evidence type="ECO:0000256" key="9">
    <source>
        <dbReference type="ARBA" id="ARBA00022730"/>
    </source>
</evidence>
<comment type="caution">
    <text evidence="18">The sequence shown here is derived from an EMBL/GenBank/DDBJ whole genome shotgun (WGS) entry which is preliminary data.</text>
</comment>
<keyword evidence="12 15" id="KW-0460">Magnesium</keyword>
<keyword evidence="5 15" id="KW-0698">rRNA processing</keyword>